<dbReference type="eggNOG" id="COG2148">
    <property type="taxonomic scope" value="Bacteria"/>
</dbReference>
<proteinExistence type="inferred from homology"/>
<dbReference type="PANTHER" id="PTHR30576">
    <property type="entry name" value="COLANIC BIOSYNTHESIS UDP-GLUCOSE LIPID CARRIER TRANSFERASE"/>
    <property type="match status" value="1"/>
</dbReference>
<gene>
    <name evidence="4" type="ORF">U27_04108</name>
</gene>
<evidence type="ECO:0000256" key="2">
    <source>
        <dbReference type="SAM" id="Phobius"/>
    </source>
</evidence>
<keyword evidence="2" id="KW-0472">Membrane</keyword>
<dbReference type="AlphaFoldDB" id="A0A081BXT8"/>
<dbReference type="GO" id="GO:0016780">
    <property type="term" value="F:phosphotransferase activity, for other substituted phosphate groups"/>
    <property type="evidence" value="ECO:0007669"/>
    <property type="project" value="TreeGrafter"/>
</dbReference>
<evidence type="ECO:0000259" key="3">
    <source>
        <dbReference type="Pfam" id="PF02397"/>
    </source>
</evidence>
<dbReference type="STRING" id="1499967.U27_04108"/>
<keyword evidence="2" id="KW-0812">Transmembrane</keyword>
<evidence type="ECO:0000256" key="1">
    <source>
        <dbReference type="ARBA" id="ARBA00006464"/>
    </source>
</evidence>
<name>A0A081BXT8_VECG1</name>
<feature type="domain" description="Bacterial sugar transferase" evidence="3">
    <location>
        <begin position="11"/>
        <end position="186"/>
    </location>
</feature>
<feature type="transmembrane region" description="Helical" evidence="2">
    <location>
        <begin position="12"/>
        <end position="37"/>
    </location>
</feature>
<dbReference type="InterPro" id="IPR003362">
    <property type="entry name" value="Bact_transf"/>
</dbReference>
<keyword evidence="5" id="KW-1185">Reference proteome</keyword>
<evidence type="ECO:0000313" key="4">
    <source>
        <dbReference type="EMBL" id="GAK57143.1"/>
    </source>
</evidence>
<sequence>MNPRKQLQMVKRLVDLVVVIPAIFLLWPVMLLILLLIRVKLDCPTIFCQVRPGLHGKPFTMYKFRTMTDRRDEQGHLLPDAERLTPFGKFLRAASLDELPELWNVLKGDMSLVGPRPLLVQYLERYTPEQMRRHEVKPGVTGWAQINGRNALSWEEKFAYDIWYVDNWSLWLDIKILFLTFVHVIKREGINQPGQATMEEFRGYNL</sequence>
<dbReference type="EMBL" id="DF820465">
    <property type="protein sequence ID" value="GAK57143.1"/>
    <property type="molecule type" value="Genomic_DNA"/>
</dbReference>
<dbReference type="Proteomes" id="UP000030661">
    <property type="component" value="Unassembled WGS sequence"/>
</dbReference>
<comment type="similarity">
    <text evidence="1">Belongs to the bacterial sugar transferase family.</text>
</comment>
<dbReference type="Pfam" id="PF02397">
    <property type="entry name" value="Bac_transf"/>
    <property type="match status" value="1"/>
</dbReference>
<protein>
    <submittedName>
        <fullName evidence="4">Undecaprenyl-phosphate galactose phosphotransferase</fullName>
    </submittedName>
</protein>
<dbReference type="PANTHER" id="PTHR30576:SF8">
    <property type="entry name" value="UNDECAPRENYL-PHOSPHATE GALACTOSE PHOSPHOTRANSFERASE"/>
    <property type="match status" value="1"/>
</dbReference>
<keyword evidence="4" id="KW-0808">Transferase</keyword>
<dbReference type="HOGENOM" id="CLU_024920_1_4_0"/>
<reference evidence="4" key="1">
    <citation type="journal article" date="2015" name="PeerJ">
        <title>First genomic representation of candidate bacterial phylum KSB3 points to enhanced environmental sensing as a trigger of wastewater bulking.</title>
        <authorList>
            <person name="Sekiguchi Y."/>
            <person name="Ohashi A."/>
            <person name="Parks D.H."/>
            <person name="Yamauchi T."/>
            <person name="Tyson G.W."/>
            <person name="Hugenholtz P."/>
        </authorList>
    </citation>
    <scope>NUCLEOTIDE SEQUENCE [LARGE SCALE GENOMIC DNA]</scope>
</reference>
<accession>A0A081BXT8</accession>
<keyword evidence="2" id="KW-1133">Transmembrane helix</keyword>
<organism evidence="4">
    <name type="scientific">Vecturithrix granuli</name>
    <dbReference type="NCBI Taxonomy" id="1499967"/>
    <lineage>
        <taxon>Bacteria</taxon>
        <taxon>Candidatus Moduliflexota</taxon>
        <taxon>Candidatus Vecturitrichia</taxon>
        <taxon>Candidatus Vecturitrichales</taxon>
        <taxon>Candidatus Vecturitrichaceae</taxon>
        <taxon>Candidatus Vecturithrix</taxon>
    </lineage>
</organism>
<evidence type="ECO:0000313" key="5">
    <source>
        <dbReference type="Proteomes" id="UP000030661"/>
    </source>
</evidence>